<dbReference type="OrthoDB" id="10293682at2759"/>
<dbReference type="EMBL" id="HG687214">
    <property type="protein sequence ID" value="CDJ34808.1"/>
    <property type="molecule type" value="Genomic_DNA"/>
</dbReference>
<evidence type="ECO:0000256" key="1">
    <source>
        <dbReference type="SAM" id="MobiDB-lite"/>
    </source>
</evidence>
<evidence type="ECO:0000313" key="3">
    <source>
        <dbReference type="Proteomes" id="UP000030744"/>
    </source>
</evidence>
<reference evidence="2" key="1">
    <citation type="submission" date="2013-10" db="EMBL/GenBank/DDBJ databases">
        <title>Genomic analysis of the causative agents of coccidiosis in chickens.</title>
        <authorList>
            <person name="Reid A.J."/>
            <person name="Blake D."/>
            <person name="Billington K."/>
            <person name="Browne H."/>
            <person name="Dunn M."/>
            <person name="Hung S."/>
            <person name="Kawahara F."/>
            <person name="Miranda-Saavedra D."/>
            <person name="Mourier T."/>
            <person name="Nagra H."/>
            <person name="Otto T.D."/>
            <person name="Rawlings N."/>
            <person name="Sanchez A."/>
            <person name="Sanders M."/>
            <person name="Subramaniam C."/>
            <person name="Tay Y."/>
            <person name="Dear P."/>
            <person name="Doerig C."/>
            <person name="Gruber A."/>
            <person name="Parkinson J."/>
            <person name="Shirley M."/>
            <person name="Wan K.L."/>
            <person name="Berriman M."/>
            <person name="Tomley F."/>
            <person name="Pain A."/>
        </authorList>
    </citation>
    <scope>NUCLEOTIDE SEQUENCE [LARGE SCALE GENOMIC DNA]</scope>
    <source>
        <strain evidence="2">Houghton</strain>
    </source>
</reference>
<dbReference type="Proteomes" id="UP000030744">
    <property type="component" value="Unassembled WGS sequence"/>
</dbReference>
<feature type="compositionally biased region" description="Basic and acidic residues" evidence="1">
    <location>
        <begin position="142"/>
        <end position="151"/>
    </location>
</feature>
<protein>
    <submittedName>
        <fullName evidence="2">Uncharacterized protein</fullName>
    </submittedName>
</protein>
<reference evidence="2" key="2">
    <citation type="submission" date="2013-10" db="EMBL/GenBank/DDBJ databases">
        <authorList>
            <person name="Aslett M."/>
        </authorList>
    </citation>
    <scope>NUCLEOTIDE SEQUENCE [LARGE SCALE GENOMIC DNA]</scope>
    <source>
        <strain evidence="2">Houghton</strain>
    </source>
</reference>
<dbReference type="VEuPathDB" id="ToxoDB:EMH_0092910"/>
<accession>U6KH73</accession>
<feature type="region of interest" description="Disordered" evidence="1">
    <location>
        <begin position="126"/>
        <end position="157"/>
    </location>
</feature>
<evidence type="ECO:0000313" key="2">
    <source>
        <dbReference type="EMBL" id="CDJ34808.1"/>
    </source>
</evidence>
<organism evidence="2 3">
    <name type="scientific">Eimeria mitis</name>
    <dbReference type="NCBI Taxonomy" id="44415"/>
    <lineage>
        <taxon>Eukaryota</taxon>
        <taxon>Sar</taxon>
        <taxon>Alveolata</taxon>
        <taxon>Apicomplexa</taxon>
        <taxon>Conoidasida</taxon>
        <taxon>Coccidia</taxon>
        <taxon>Eucoccidiorida</taxon>
        <taxon>Eimeriorina</taxon>
        <taxon>Eimeriidae</taxon>
        <taxon>Eimeria</taxon>
    </lineage>
</organism>
<dbReference type="GeneID" id="25383463"/>
<keyword evidence="3" id="KW-1185">Reference proteome</keyword>
<name>U6KH73_9EIME</name>
<gene>
    <name evidence="2" type="ORF">EMH_0092910</name>
</gene>
<sequence length="185" mass="20877">MWDKVARVLLQDPEVPNITKRFWSGIPPPVEVGDIVRVLETGSTIVQRGEYQVVGVQGDEYIVEKDGERTNVPRDRLLLTIKEKICLEDMEEIFELAGVRDAFQKTLETGDPRYLQAAMKASESFHSMRQLPGIKASPLQEPGKERRKPDPAEMSNIYTSDSAVKVCERMGEDEKRLVAAGYVRA</sequence>
<dbReference type="RefSeq" id="XP_013357370.1">
    <property type="nucleotide sequence ID" value="XM_013501916.1"/>
</dbReference>
<dbReference type="AlphaFoldDB" id="U6KH73"/>
<proteinExistence type="predicted"/>